<accession>A0ABN6WPZ9</accession>
<evidence type="ECO:0000256" key="4">
    <source>
        <dbReference type="RuleBase" id="RU003719"/>
    </source>
</evidence>
<evidence type="ECO:0000259" key="6">
    <source>
        <dbReference type="Pfam" id="PF02826"/>
    </source>
</evidence>
<comment type="similarity">
    <text evidence="1 4">Belongs to the D-isomer specific 2-hydroxyacid dehydrogenase family.</text>
</comment>
<dbReference type="PROSITE" id="PS00670">
    <property type="entry name" value="D_2_HYDROXYACID_DH_2"/>
    <property type="match status" value="1"/>
</dbReference>
<gene>
    <name evidence="7" type="ORF">MACH16_15960</name>
</gene>
<dbReference type="EMBL" id="AP027271">
    <property type="protein sequence ID" value="BDX02848.1"/>
    <property type="molecule type" value="Genomic_DNA"/>
</dbReference>
<dbReference type="SUPFAM" id="SSF51735">
    <property type="entry name" value="NAD(P)-binding Rossmann-fold domains"/>
    <property type="match status" value="1"/>
</dbReference>
<keyword evidence="2 4" id="KW-0560">Oxidoreductase</keyword>
<dbReference type="InterPro" id="IPR050418">
    <property type="entry name" value="D-iso_2-hydroxyacid_DH_PdxB"/>
</dbReference>
<dbReference type="Pfam" id="PF00389">
    <property type="entry name" value="2-Hacid_dh"/>
    <property type="match status" value="1"/>
</dbReference>
<evidence type="ECO:0000313" key="7">
    <source>
        <dbReference type="EMBL" id="BDX02848.1"/>
    </source>
</evidence>
<feature type="domain" description="D-isomer specific 2-hydroxyacid dehydrogenase catalytic" evidence="5">
    <location>
        <begin position="21"/>
        <end position="310"/>
    </location>
</feature>
<dbReference type="PANTHER" id="PTHR43761">
    <property type="entry name" value="D-ISOMER SPECIFIC 2-HYDROXYACID DEHYDROGENASE FAMILY PROTEIN (AFU_ORTHOLOGUE AFUA_1G13630)"/>
    <property type="match status" value="1"/>
</dbReference>
<proteinExistence type="inferred from homology"/>
<name>A0ABN6WPZ9_9GAMM</name>
<sequence>MKAVFLDRGSFPKHIKIELPNSIDDVVFYDNTAIENVIERIQDADIVLSNKVVINEEAIHRANNLKLIQVMATGTNNVNTNACQDRNIAVQNVTDYSTISVPEHTFAMLLALRRNLTSYVDAVKSKRWANSEHFCFLDYPIKDLSGSTMTIIGSGTLGKKIEYIAHAFGMDVIFAERKNATEVRDGYLSFRQAIQSADIISINCPLTDETKDLISEVEFSLMKQSCLLLNISRGGIVDEKALVDALKNLKISGAAFDVATQEPMPEDHPLQSLTELPNFLLTPHIAWASDEAMQTLVNLAMKKITAFIDSSL</sequence>
<organism evidence="7 8">
    <name type="scientific">Marinomonas pontica</name>
    <dbReference type="NCBI Taxonomy" id="264739"/>
    <lineage>
        <taxon>Bacteria</taxon>
        <taxon>Pseudomonadati</taxon>
        <taxon>Pseudomonadota</taxon>
        <taxon>Gammaproteobacteria</taxon>
        <taxon>Oceanospirillales</taxon>
        <taxon>Oceanospirillaceae</taxon>
        <taxon>Marinomonas</taxon>
    </lineage>
</organism>
<dbReference type="InterPro" id="IPR006139">
    <property type="entry name" value="D-isomer_2_OHA_DH_cat_dom"/>
</dbReference>
<dbReference type="InterPro" id="IPR006140">
    <property type="entry name" value="D-isomer_DH_NAD-bd"/>
</dbReference>
<dbReference type="Gene3D" id="3.40.50.720">
    <property type="entry name" value="NAD(P)-binding Rossmann-like Domain"/>
    <property type="match status" value="2"/>
</dbReference>
<dbReference type="RefSeq" id="WP_338266893.1">
    <property type="nucleotide sequence ID" value="NZ_AP027271.1"/>
</dbReference>
<dbReference type="CDD" id="cd12162">
    <property type="entry name" value="2-Hacid_dh_4"/>
    <property type="match status" value="1"/>
</dbReference>
<dbReference type="InterPro" id="IPR029753">
    <property type="entry name" value="D-isomer_DH_CS"/>
</dbReference>
<evidence type="ECO:0000259" key="5">
    <source>
        <dbReference type="Pfam" id="PF00389"/>
    </source>
</evidence>
<dbReference type="Pfam" id="PF02826">
    <property type="entry name" value="2-Hacid_dh_C"/>
    <property type="match status" value="1"/>
</dbReference>
<evidence type="ECO:0000256" key="1">
    <source>
        <dbReference type="ARBA" id="ARBA00005854"/>
    </source>
</evidence>
<evidence type="ECO:0000313" key="8">
    <source>
        <dbReference type="Proteomes" id="UP001307608"/>
    </source>
</evidence>
<evidence type="ECO:0000256" key="2">
    <source>
        <dbReference type="ARBA" id="ARBA00023002"/>
    </source>
</evidence>
<keyword evidence="8" id="KW-1185">Reference proteome</keyword>
<reference evidence="7 8" key="1">
    <citation type="submission" date="2023-01" db="EMBL/GenBank/DDBJ databases">
        <title>Complete genome sequence of Marinomonas pontica strain 200518_36.</title>
        <authorList>
            <person name="Ueki S."/>
            <person name="Gajardo G."/>
            <person name="Maruyama F."/>
        </authorList>
    </citation>
    <scope>NUCLEOTIDE SEQUENCE [LARGE SCALE GENOMIC DNA]</scope>
    <source>
        <strain evidence="7 8">200518_36</strain>
    </source>
</reference>
<keyword evidence="3" id="KW-0520">NAD</keyword>
<protein>
    <submittedName>
        <fullName evidence="7">Lactate dehydrogenase</fullName>
    </submittedName>
</protein>
<feature type="domain" description="D-isomer specific 2-hydroxyacid dehydrogenase NAD-binding" evidence="6">
    <location>
        <begin position="106"/>
        <end position="286"/>
    </location>
</feature>
<dbReference type="PANTHER" id="PTHR43761:SF1">
    <property type="entry name" value="D-ISOMER SPECIFIC 2-HYDROXYACID DEHYDROGENASE CATALYTIC DOMAIN-CONTAINING PROTEIN-RELATED"/>
    <property type="match status" value="1"/>
</dbReference>
<dbReference type="Proteomes" id="UP001307608">
    <property type="component" value="Chromosome"/>
</dbReference>
<dbReference type="InterPro" id="IPR036291">
    <property type="entry name" value="NAD(P)-bd_dom_sf"/>
</dbReference>
<dbReference type="SUPFAM" id="SSF52283">
    <property type="entry name" value="Formate/glycerate dehydrogenase catalytic domain-like"/>
    <property type="match status" value="1"/>
</dbReference>
<evidence type="ECO:0000256" key="3">
    <source>
        <dbReference type="ARBA" id="ARBA00023027"/>
    </source>
</evidence>
<dbReference type="PROSITE" id="PS00671">
    <property type="entry name" value="D_2_HYDROXYACID_DH_3"/>
    <property type="match status" value="1"/>
</dbReference>